<evidence type="ECO:0000313" key="2">
    <source>
        <dbReference type="Proteomes" id="UP000693970"/>
    </source>
</evidence>
<dbReference type="AlphaFoldDB" id="A0A8H2SIG7"/>
<dbReference type="Proteomes" id="UP000693970">
    <property type="component" value="Plastid Pltd"/>
</dbReference>
<organism evidence="1 2">
    <name type="scientific">Nitzschia inconspicua</name>
    <dbReference type="NCBI Taxonomy" id="303405"/>
    <lineage>
        <taxon>Eukaryota</taxon>
        <taxon>Sar</taxon>
        <taxon>Stramenopiles</taxon>
        <taxon>Ochrophyta</taxon>
        <taxon>Bacillariophyta</taxon>
        <taxon>Bacillariophyceae</taxon>
        <taxon>Bacillariophycidae</taxon>
        <taxon>Bacillariales</taxon>
        <taxon>Bacillariaceae</taxon>
        <taxon>Nitzschia</taxon>
    </lineage>
</organism>
<evidence type="ECO:0000313" key="1">
    <source>
        <dbReference type="EMBL" id="QXE46227.1"/>
    </source>
</evidence>
<dbReference type="EMBL" id="MW971520">
    <property type="protein sequence ID" value="QXE46227.1"/>
    <property type="molecule type" value="Genomic_DNA"/>
</dbReference>
<gene>
    <name evidence="1" type="ORF">IV203_000157</name>
</gene>
<proteinExistence type="predicted"/>
<accession>A0A8H2SIG7</accession>
<keyword evidence="1" id="KW-0934">Plastid</keyword>
<keyword evidence="2" id="KW-1185">Reference proteome</keyword>
<sequence length="294" mass="35359">MKGRFLQKYHHLLFQNQLDKFEQELASHFFVYFGKLLPFNFSYLDWLVAGLRPIRKQLIPKDSLNSNYIKSEIKTDPIKFIALLQFINYARFLDYEIKYIEDVPYRVVTFRLQNFLQLQNITPNNYQINKSKDFFEELQNGIVVTSFSDRYYQSLVAIPYVKFDRVNHFWVAKVWLMEELFHYHHPFYFPNMFQSKLTKDEFNVRFKFLQIFASVNIEKVFPIEEFLNSYPSVISNQRKTKIKQHFIELVIELKNAGLIESNYKIISNNTSYTTDELTVKNISEGFIIYEKLTI</sequence>
<name>A0A8H2SIG7_9STRA</name>
<geneLocation type="plastid" evidence="1"/>
<reference evidence="1" key="1">
    <citation type="journal article" date="2021" name="Sci. Rep.">
        <title>Diploid genomic architecture of Nitzschia inconspicua, an elite biomass production diatom.</title>
        <authorList>
            <person name="Oliver A."/>
            <person name="Podell S."/>
            <person name="Pinowska A."/>
            <person name="Traller J.C."/>
            <person name="Smith S.R."/>
            <person name="McClure R."/>
            <person name="Beliaev A."/>
            <person name="Bohutskyi P."/>
            <person name="Hill E.A."/>
            <person name="Rabines A."/>
            <person name="Zheng H."/>
            <person name="Allen L.Z."/>
            <person name="Kuo A."/>
            <person name="Grigoriev I.V."/>
            <person name="Allen A.E."/>
            <person name="Hazlebeck D."/>
            <person name="Allen E.E."/>
        </authorList>
    </citation>
    <scope>NUCLEOTIDE SEQUENCE</scope>
    <source>
        <strain evidence="1">Hildebrandi</strain>
    </source>
</reference>
<protein>
    <submittedName>
        <fullName evidence="1">Uncharacterized protein</fullName>
    </submittedName>
</protein>